<keyword evidence="3 5" id="KW-0819">tRNA processing</keyword>
<evidence type="ECO:0000313" key="8">
    <source>
        <dbReference type="EMBL" id="HGB14134.1"/>
    </source>
</evidence>
<comment type="catalytic activity">
    <reaction evidence="1 5">
        <text>uridine(55) in tRNA = pseudouridine(55) in tRNA</text>
        <dbReference type="Rhea" id="RHEA:42532"/>
        <dbReference type="Rhea" id="RHEA-COMP:10101"/>
        <dbReference type="Rhea" id="RHEA-COMP:10102"/>
        <dbReference type="ChEBI" id="CHEBI:65314"/>
        <dbReference type="ChEBI" id="CHEBI:65315"/>
        <dbReference type="EC" id="5.4.99.25"/>
    </reaction>
</comment>
<feature type="domain" description="Pseudouridine synthase II N-terminal" evidence="6">
    <location>
        <begin position="24"/>
        <end position="171"/>
    </location>
</feature>
<sequence length="299" mass="32857">MFSGLLLIDKPAGISSFEVVRRVRHLLKGRKVGHLGTLDPFATGLLPLVLGEATKLTPFLMTADKTYLAVVKLGEETDTQDRTGKVVARWEQLPGPQEIRQVAARFVGKIEQIPPLYSAVHFQGERLYKLARQGKAVQPQPRQVVVYRLEIREIALPQVTLEVTCSKGTYIRTLAADLGRALGCGAHLVALRRLAVGPWRVDEALPFHGLDKFGKEDIRPRLIPLAECLPELKPVYVGPTAARSLSQGRLVPAPGNGLEETQQVRVLAGGQLVAVATVRQRAGQLVLAPRRVFLTKAWE</sequence>
<evidence type="ECO:0000256" key="1">
    <source>
        <dbReference type="ARBA" id="ARBA00000385"/>
    </source>
</evidence>
<name>A0A7C3WPZ7_9BACT</name>
<proteinExistence type="inferred from homology"/>
<keyword evidence="4 5" id="KW-0413">Isomerase</keyword>
<reference evidence="8" key="1">
    <citation type="journal article" date="2020" name="mSystems">
        <title>Genome- and Community-Level Interaction Insights into Carbon Utilization and Element Cycling Functions of Hydrothermarchaeota in Hydrothermal Sediment.</title>
        <authorList>
            <person name="Zhou Z."/>
            <person name="Liu Y."/>
            <person name="Xu W."/>
            <person name="Pan J."/>
            <person name="Luo Z.H."/>
            <person name="Li M."/>
        </authorList>
    </citation>
    <scope>NUCLEOTIDE SEQUENCE [LARGE SCALE GENOMIC DNA]</scope>
    <source>
        <strain evidence="8">SpSt-776</strain>
    </source>
</reference>
<dbReference type="HAMAP" id="MF_01080">
    <property type="entry name" value="TruB_bact"/>
    <property type="match status" value="1"/>
</dbReference>
<comment type="function">
    <text evidence="5">Responsible for synthesis of pseudouridine from uracil-55 in the psi GC loop of transfer RNAs.</text>
</comment>
<dbReference type="SUPFAM" id="SSF55120">
    <property type="entry name" value="Pseudouridine synthase"/>
    <property type="match status" value="1"/>
</dbReference>
<dbReference type="PANTHER" id="PTHR13767:SF2">
    <property type="entry name" value="PSEUDOURIDYLATE SYNTHASE TRUB1"/>
    <property type="match status" value="1"/>
</dbReference>
<dbReference type="InterPro" id="IPR002501">
    <property type="entry name" value="PsdUridine_synth_N"/>
</dbReference>
<dbReference type="EC" id="5.4.99.25" evidence="5"/>
<dbReference type="InterPro" id="IPR032819">
    <property type="entry name" value="TruB_C"/>
</dbReference>
<evidence type="ECO:0000256" key="2">
    <source>
        <dbReference type="ARBA" id="ARBA00005642"/>
    </source>
</evidence>
<feature type="domain" description="tRNA pseudouridylate synthase B C-terminal" evidence="7">
    <location>
        <begin position="172"/>
        <end position="212"/>
    </location>
</feature>
<dbReference type="Pfam" id="PF16198">
    <property type="entry name" value="TruB_C_2"/>
    <property type="match status" value="1"/>
</dbReference>
<dbReference type="GO" id="GO:0031119">
    <property type="term" value="P:tRNA pseudouridine synthesis"/>
    <property type="evidence" value="ECO:0007669"/>
    <property type="project" value="UniProtKB-UniRule"/>
</dbReference>
<dbReference type="GO" id="GO:0003723">
    <property type="term" value="F:RNA binding"/>
    <property type="evidence" value="ECO:0007669"/>
    <property type="project" value="InterPro"/>
</dbReference>
<dbReference type="Gene3D" id="3.30.2350.10">
    <property type="entry name" value="Pseudouridine synthase"/>
    <property type="match status" value="1"/>
</dbReference>
<evidence type="ECO:0000256" key="3">
    <source>
        <dbReference type="ARBA" id="ARBA00022694"/>
    </source>
</evidence>
<evidence type="ECO:0000256" key="4">
    <source>
        <dbReference type="ARBA" id="ARBA00023235"/>
    </source>
</evidence>
<dbReference type="InterPro" id="IPR020103">
    <property type="entry name" value="PsdUridine_synth_cat_dom_sf"/>
</dbReference>
<comment type="similarity">
    <text evidence="2 5">Belongs to the pseudouridine synthase TruB family. Type 1 subfamily.</text>
</comment>
<dbReference type="NCBIfam" id="TIGR00431">
    <property type="entry name" value="TruB"/>
    <property type="match status" value="1"/>
</dbReference>
<accession>A0A7C3WPZ7</accession>
<dbReference type="InterPro" id="IPR014780">
    <property type="entry name" value="tRNA_psdUridine_synth_TruB"/>
</dbReference>
<protein>
    <recommendedName>
        <fullName evidence="5">tRNA pseudouridine synthase B</fullName>
        <ecNumber evidence="5">5.4.99.25</ecNumber>
    </recommendedName>
    <alternativeName>
        <fullName evidence="5">tRNA pseudouridine(55) synthase</fullName>
        <shortName evidence="5">Psi55 synthase</shortName>
    </alternativeName>
    <alternativeName>
        <fullName evidence="5">tRNA pseudouridylate synthase</fullName>
    </alternativeName>
    <alternativeName>
        <fullName evidence="5">tRNA-uridine isomerase</fullName>
    </alternativeName>
</protein>
<dbReference type="GO" id="GO:0160148">
    <property type="term" value="F:tRNA pseudouridine(55) synthase activity"/>
    <property type="evidence" value="ECO:0007669"/>
    <property type="project" value="UniProtKB-EC"/>
</dbReference>
<feature type="active site" description="Nucleophile" evidence="5">
    <location>
        <position position="39"/>
    </location>
</feature>
<evidence type="ECO:0000259" key="6">
    <source>
        <dbReference type="Pfam" id="PF01509"/>
    </source>
</evidence>
<dbReference type="EMBL" id="DTHB01000021">
    <property type="protein sequence ID" value="HGB14134.1"/>
    <property type="molecule type" value="Genomic_DNA"/>
</dbReference>
<dbReference type="PANTHER" id="PTHR13767">
    <property type="entry name" value="TRNA-PSEUDOURIDINE SYNTHASE"/>
    <property type="match status" value="1"/>
</dbReference>
<comment type="caution">
    <text evidence="8">The sequence shown here is derived from an EMBL/GenBank/DDBJ whole genome shotgun (WGS) entry which is preliminary data.</text>
</comment>
<dbReference type="Pfam" id="PF01509">
    <property type="entry name" value="TruB_N"/>
    <property type="match status" value="1"/>
</dbReference>
<dbReference type="CDD" id="cd02573">
    <property type="entry name" value="PseudoU_synth_EcTruB"/>
    <property type="match status" value="1"/>
</dbReference>
<evidence type="ECO:0000256" key="5">
    <source>
        <dbReference type="HAMAP-Rule" id="MF_01080"/>
    </source>
</evidence>
<evidence type="ECO:0000259" key="7">
    <source>
        <dbReference type="Pfam" id="PF16198"/>
    </source>
</evidence>
<dbReference type="GO" id="GO:1990481">
    <property type="term" value="P:mRNA pseudouridine synthesis"/>
    <property type="evidence" value="ECO:0007669"/>
    <property type="project" value="TreeGrafter"/>
</dbReference>
<dbReference type="AlphaFoldDB" id="A0A7C3WPZ7"/>
<organism evidence="8">
    <name type="scientific">Desulfobacca acetoxidans</name>
    <dbReference type="NCBI Taxonomy" id="60893"/>
    <lineage>
        <taxon>Bacteria</taxon>
        <taxon>Pseudomonadati</taxon>
        <taxon>Thermodesulfobacteriota</taxon>
        <taxon>Desulfobaccia</taxon>
        <taxon>Desulfobaccales</taxon>
        <taxon>Desulfobaccaceae</taxon>
        <taxon>Desulfobacca</taxon>
    </lineage>
</organism>
<gene>
    <name evidence="5 8" type="primary">truB</name>
    <name evidence="8" type="ORF">ENV62_02690</name>
</gene>